<dbReference type="RefSeq" id="XP_067694673.1">
    <property type="nucleotide sequence ID" value="XM_067839414.1"/>
</dbReference>
<dbReference type="Proteomes" id="UP000674179">
    <property type="component" value="Chromosome 13"/>
</dbReference>
<accession>A0A836KQT7</accession>
<dbReference type="OrthoDB" id="248372at2759"/>
<evidence type="ECO:0000313" key="4">
    <source>
        <dbReference type="Proteomes" id="UP000674179"/>
    </source>
</evidence>
<feature type="region of interest" description="Disordered" evidence="1">
    <location>
        <begin position="1"/>
        <end position="91"/>
    </location>
</feature>
<feature type="region of interest" description="Disordered" evidence="1">
    <location>
        <begin position="708"/>
        <end position="744"/>
    </location>
</feature>
<feature type="compositionally biased region" description="Low complexity" evidence="1">
    <location>
        <begin position="413"/>
        <end position="427"/>
    </location>
</feature>
<feature type="compositionally biased region" description="Low complexity" evidence="1">
    <location>
        <begin position="604"/>
        <end position="620"/>
    </location>
</feature>
<evidence type="ECO:0000256" key="1">
    <source>
        <dbReference type="SAM" id="MobiDB-lite"/>
    </source>
</evidence>
<feature type="region of interest" description="Disordered" evidence="1">
    <location>
        <begin position="594"/>
        <end position="632"/>
    </location>
</feature>
<dbReference type="InterPro" id="IPR047767">
    <property type="entry name" value="PSP1-like"/>
</dbReference>
<dbReference type="EMBL" id="JAFHKP010000013">
    <property type="protein sequence ID" value="KAG5483456.1"/>
    <property type="molecule type" value="Genomic_DNA"/>
</dbReference>
<keyword evidence="4" id="KW-1185">Reference proteome</keyword>
<reference evidence="3 4" key="1">
    <citation type="submission" date="2021-02" db="EMBL/GenBank/DDBJ databases">
        <title>Leishmania (Mundinia) enrietti genome sequencing and assembly.</title>
        <authorList>
            <person name="Almutairi H."/>
            <person name="Gatherer D."/>
        </authorList>
    </citation>
    <scope>NUCLEOTIDE SEQUENCE [LARGE SCALE GENOMIC DNA]</scope>
    <source>
        <strain evidence="3">CUR178</strain>
    </source>
</reference>
<feature type="domain" description="PSP1 C-terminal" evidence="2">
    <location>
        <begin position="933"/>
        <end position="1019"/>
    </location>
</feature>
<feature type="compositionally biased region" description="Low complexity" evidence="1">
    <location>
        <begin position="483"/>
        <end position="494"/>
    </location>
</feature>
<dbReference type="PROSITE" id="PS51411">
    <property type="entry name" value="PSP1_C"/>
    <property type="match status" value="1"/>
</dbReference>
<dbReference type="AlphaFoldDB" id="A0A836KQT7"/>
<dbReference type="KEGG" id="lenr:94174924"/>
<evidence type="ECO:0000313" key="3">
    <source>
        <dbReference type="EMBL" id="KAG5483456.1"/>
    </source>
</evidence>
<dbReference type="Pfam" id="PF04468">
    <property type="entry name" value="PSP1"/>
    <property type="match status" value="1"/>
</dbReference>
<comment type="caution">
    <text evidence="3">The sequence shown here is derived from an EMBL/GenBank/DDBJ whole genome shotgun (WGS) entry which is preliminary data.</text>
</comment>
<feature type="region of interest" description="Disordered" evidence="1">
    <location>
        <begin position="524"/>
        <end position="562"/>
    </location>
</feature>
<name>A0A836KQT7_LEIEN</name>
<feature type="compositionally biased region" description="Low complexity" evidence="1">
    <location>
        <begin position="721"/>
        <end position="733"/>
    </location>
</feature>
<feature type="compositionally biased region" description="Low complexity" evidence="1">
    <location>
        <begin position="445"/>
        <end position="470"/>
    </location>
</feature>
<dbReference type="GO" id="GO:0005737">
    <property type="term" value="C:cytoplasm"/>
    <property type="evidence" value="ECO:0007669"/>
    <property type="project" value="TreeGrafter"/>
</dbReference>
<dbReference type="PANTHER" id="PTHR43830">
    <property type="entry name" value="PROTEIN PSP1"/>
    <property type="match status" value="1"/>
</dbReference>
<feature type="compositionally biased region" description="Low complexity" evidence="1">
    <location>
        <begin position="780"/>
        <end position="794"/>
    </location>
</feature>
<feature type="region of interest" description="Disordered" evidence="1">
    <location>
        <begin position="769"/>
        <end position="832"/>
    </location>
</feature>
<protein>
    <recommendedName>
        <fullName evidence="2">PSP1 C-terminal domain-containing protein</fullName>
    </recommendedName>
</protein>
<feature type="region of interest" description="Disordered" evidence="1">
    <location>
        <begin position="403"/>
        <end position="499"/>
    </location>
</feature>
<dbReference type="PANTHER" id="PTHR43830:SF20">
    <property type="entry name" value="PSP1 C-TERMINAL DOMAIN-CONTAINING PROTEIN"/>
    <property type="match status" value="1"/>
</dbReference>
<gene>
    <name evidence="3" type="ORF">CUR178_07777</name>
</gene>
<sequence>MSSQSVSTGGDAGSGSACNTRRYAGSNPSGRRATAPRPEAQQKGAASTEEDGEAAAVHQKLHLSDQPSSAGHRQLVEDTPQQCEPSSLSSMRTLNASSPAFIPSQHAQRQLQSGDAGDSAATVAMTHSALSFSTATSPLMCLRSTGGGSSVSSPLAFALLPSAGHSTAALSPLSPSATSNVDPLVTDATFASIASSVMAGSAFSAQSSHQLRGAYARATAAAAASSSLQLQHTDSYASATAANASAVSAGTAVGPPHTQSELQPRRATRRAAVAPSVAAAKAVYGPSVPVFHSQFVDISTGTASMTPFALLHDQLGSNDGVDRLSETLDSRYAEAETAPEPATIAAAAAVPPSPLTLALDRSDAETHRARQATSLASRQPSQRRISAVTAAVLASQDAQLAERSQRYTEAGQLPHAPASATTAAALSRNWASSAQPSDSKDVSDASTAKSTAKAQRQTPTPTTAMTSEAETTAHETPKRRPSKVSTTTVGTGNSSKERTSITLNVDGGASTVKRLHTCLASMEERSEGDRSGSVMGLTGSTRRAMPTCGDDNDNEGRRSDAMTPTATPAKVLAAEGSPFVVAAAAPGGASIAHAHRRSLSRENSALAHSESSVSESTSHARIGQQKHHSSSNAHLQRAMMQLIAQIHTNASSCVATAAAVTPQKSSIHNAALGETGATAAFKTPEVERVPSARPSASKNAASRNITTIIHTPSAPGAPHGESSTITKTTITSETSRRHDSAAETLVSAKGSCGAVPKGAQRSLASCLEAVSPQRGERARSSSTATGTKAATATPQAPPPPSSSASFASSATAGAMPVPRSQRRGAKQGPASVTSAAAKATAACGATGGATRSYSTAAQTTNYAVVIEGHMQRRVTAVSSAMLKSGVCVLFEEDRGIDMGRVVQCDILDGDEAAGTLAAMASATSPLSRKDRPAPVLRPATAEEEYRWLYTDVKEAESTLEPCREAAARLGLPVKVVAAVYQFNKAKLTFYYESPTRVDFRPLLPSLFSRFHCRIWMARLETPEMAATASEGVGEGVHPRLQAETTAEAAMSG</sequence>
<proteinExistence type="predicted"/>
<evidence type="ECO:0000259" key="2">
    <source>
        <dbReference type="PROSITE" id="PS51411"/>
    </source>
</evidence>
<dbReference type="GeneID" id="94174924"/>
<feature type="compositionally biased region" description="Low complexity" evidence="1">
    <location>
        <begin position="802"/>
        <end position="812"/>
    </location>
</feature>
<organism evidence="3 4">
    <name type="scientific">Leishmania enriettii</name>
    <dbReference type="NCBI Taxonomy" id="5663"/>
    <lineage>
        <taxon>Eukaryota</taxon>
        <taxon>Discoba</taxon>
        <taxon>Euglenozoa</taxon>
        <taxon>Kinetoplastea</taxon>
        <taxon>Metakinetoplastina</taxon>
        <taxon>Trypanosomatida</taxon>
        <taxon>Trypanosomatidae</taxon>
        <taxon>Leishmaniinae</taxon>
        <taxon>Leishmania</taxon>
    </lineage>
</organism>
<dbReference type="InterPro" id="IPR007557">
    <property type="entry name" value="PSP1_C"/>
</dbReference>
<feature type="compositionally biased region" description="Polar residues" evidence="1">
    <location>
        <begin position="79"/>
        <end position="91"/>
    </location>
</feature>